<accession>A0A147INF2</accession>
<gene>
    <name evidence="2" type="ORF">SB4_15060</name>
</gene>
<dbReference type="PATRIC" id="fig|33051.4.peg.411"/>
<evidence type="ECO:0000313" key="3">
    <source>
        <dbReference type="Proteomes" id="UP000074072"/>
    </source>
</evidence>
<keyword evidence="1" id="KW-0812">Transmembrane</keyword>
<dbReference type="AlphaFoldDB" id="A0A147INF2"/>
<dbReference type="InterPro" id="IPR027587">
    <property type="entry name" value="TrbK"/>
</dbReference>
<comment type="caution">
    <text evidence="2">The sequence shown here is derived from an EMBL/GenBank/DDBJ whole genome shotgun (WGS) entry which is preliminary data.</text>
</comment>
<dbReference type="EMBL" id="LDTE01000104">
    <property type="protein sequence ID" value="KTT96634.1"/>
    <property type="molecule type" value="Genomic_DNA"/>
</dbReference>
<dbReference type="Pfam" id="PF20084">
    <property type="entry name" value="TrbK"/>
    <property type="match status" value="1"/>
</dbReference>
<sequence length="89" mass="9362">MEGKTLARIGAAAFAGIAITAAVIEMTREEKPVVPVTVEVSTAPADPMREALARCRFMGEAATRDPGCLKTWADNRARFLGTSLAAGAR</sequence>
<proteinExistence type="predicted"/>
<evidence type="ECO:0000313" key="2">
    <source>
        <dbReference type="EMBL" id="KTT96634.1"/>
    </source>
</evidence>
<feature type="transmembrane region" description="Helical" evidence="1">
    <location>
        <begin position="6"/>
        <end position="24"/>
    </location>
</feature>
<dbReference type="Proteomes" id="UP000074072">
    <property type="component" value="Unassembled WGS sequence"/>
</dbReference>
<name>A0A147INF2_9SPHN</name>
<keyword evidence="1" id="KW-1133">Transmembrane helix</keyword>
<protein>
    <submittedName>
        <fullName evidence="2">Conjugal transfer protein TrbK</fullName>
    </submittedName>
</protein>
<organism evidence="2 3">
    <name type="scientific">Sphingomonas sanguinis</name>
    <dbReference type="NCBI Taxonomy" id="33051"/>
    <lineage>
        <taxon>Bacteria</taxon>
        <taxon>Pseudomonadati</taxon>
        <taxon>Pseudomonadota</taxon>
        <taxon>Alphaproteobacteria</taxon>
        <taxon>Sphingomonadales</taxon>
        <taxon>Sphingomonadaceae</taxon>
        <taxon>Sphingomonas</taxon>
    </lineage>
</organism>
<reference evidence="2 3" key="1">
    <citation type="journal article" date="2016" name="Front. Microbiol.">
        <title>Genomic Resource of Rice Seed Associated Bacteria.</title>
        <authorList>
            <person name="Midha S."/>
            <person name="Bansal K."/>
            <person name="Sharma S."/>
            <person name="Kumar N."/>
            <person name="Patil P.P."/>
            <person name="Chaudhry V."/>
            <person name="Patil P.B."/>
        </authorList>
    </citation>
    <scope>NUCLEOTIDE SEQUENCE [LARGE SCALE GENOMIC DNA]</scope>
    <source>
        <strain evidence="2 3">SB4</strain>
    </source>
</reference>
<keyword evidence="1" id="KW-0472">Membrane</keyword>
<dbReference type="NCBIfam" id="TIGR04360">
    <property type="entry name" value="other_trbK"/>
    <property type="match status" value="1"/>
</dbReference>
<dbReference type="RefSeq" id="WP_058753210.1">
    <property type="nucleotide sequence ID" value="NZ_LDTE01000104.1"/>
</dbReference>
<evidence type="ECO:0000256" key="1">
    <source>
        <dbReference type="SAM" id="Phobius"/>
    </source>
</evidence>
<dbReference type="OrthoDB" id="9815800at2"/>